<gene>
    <name evidence="1" type="ORF">GCM10010218_64220</name>
</gene>
<proteinExistence type="predicted"/>
<organism evidence="1 2">
    <name type="scientific">Streptomyces mashuensis</name>
    <dbReference type="NCBI Taxonomy" id="33904"/>
    <lineage>
        <taxon>Bacteria</taxon>
        <taxon>Bacillati</taxon>
        <taxon>Actinomycetota</taxon>
        <taxon>Actinomycetes</taxon>
        <taxon>Kitasatosporales</taxon>
        <taxon>Streptomycetaceae</taxon>
        <taxon>Streptomyces</taxon>
    </lineage>
</organism>
<dbReference type="RefSeq" id="WP_190133316.1">
    <property type="nucleotide sequence ID" value="NZ_BNBD01000026.1"/>
</dbReference>
<accession>A0A919BB07</accession>
<dbReference type="EMBL" id="BNBD01000026">
    <property type="protein sequence ID" value="GHF74243.1"/>
    <property type="molecule type" value="Genomic_DNA"/>
</dbReference>
<evidence type="ECO:0000313" key="1">
    <source>
        <dbReference type="EMBL" id="GHF74243.1"/>
    </source>
</evidence>
<dbReference type="Proteomes" id="UP000638313">
    <property type="component" value="Unassembled WGS sequence"/>
</dbReference>
<comment type="caution">
    <text evidence="1">The sequence shown here is derived from an EMBL/GenBank/DDBJ whole genome shotgun (WGS) entry which is preliminary data.</text>
</comment>
<keyword evidence="2" id="KW-1185">Reference proteome</keyword>
<evidence type="ECO:0000313" key="2">
    <source>
        <dbReference type="Proteomes" id="UP000638313"/>
    </source>
</evidence>
<reference evidence="1" key="1">
    <citation type="journal article" date="2014" name="Int. J. Syst. Evol. Microbiol.">
        <title>Complete genome sequence of Corynebacterium casei LMG S-19264T (=DSM 44701T), isolated from a smear-ripened cheese.</title>
        <authorList>
            <consortium name="US DOE Joint Genome Institute (JGI-PGF)"/>
            <person name="Walter F."/>
            <person name="Albersmeier A."/>
            <person name="Kalinowski J."/>
            <person name="Ruckert C."/>
        </authorList>
    </citation>
    <scope>NUCLEOTIDE SEQUENCE</scope>
    <source>
        <strain evidence="1">JCM 4059</strain>
    </source>
</reference>
<reference evidence="1" key="2">
    <citation type="submission" date="2020-09" db="EMBL/GenBank/DDBJ databases">
        <authorList>
            <person name="Sun Q."/>
            <person name="Ohkuma M."/>
        </authorList>
    </citation>
    <scope>NUCLEOTIDE SEQUENCE</scope>
    <source>
        <strain evidence="1">JCM 4059</strain>
    </source>
</reference>
<sequence>MRNVISTISSTDVSEAYAEQVEKLLGSLLPERETTQDNEWGQTDFYVRLYSYEAPGAGGVVWAVDYCDPDSRELEETGSEVEAVARYEELVRDAADCLGYDEEGVRERFTTTDVAGVRGPLPQLPAVGFQQLEELLDAPGSPVLYLARDEDGEMVVRVGQESEVPAPQVLVTRARTLHELCLDDDEVRITSSYAARQADHYAVELLHLADQAEKAGRGAAEYLLA</sequence>
<name>A0A919BB07_9ACTN</name>
<protein>
    <submittedName>
        <fullName evidence="1">Uncharacterized protein</fullName>
    </submittedName>
</protein>
<dbReference type="AlphaFoldDB" id="A0A919BB07"/>